<evidence type="ECO:0000256" key="3">
    <source>
        <dbReference type="ARBA" id="ARBA00022692"/>
    </source>
</evidence>
<feature type="domain" description="Major facilitator superfamily (MFS) profile" evidence="7">
    <location>
        <begin position="7"/>
        <end position="393"/>
    </location>
</feature>
<evidence type="ECO:0000259" key="7">
    <source>
        <dbReference type="PROSITE" id="PS50850"/>
    </source>
</evidence>
<evidence type="ECO:0000313" key="8">
    <source>
        <dbReference type="EMBL" id="OEH92928.1"/>
    </source>
</evidence>
<feature type="transmembrane region" description="Helical" evidence="6">
    <location>
        <begin position="12"/>
        <end position="33"/>
    </location>
</feature>
<dbReference type="SUPFAM" id="SSF103473">
    <property type="entry name" value="MFS general substrate transporter"/>
    <property type="match status" value="1"/>
</dbReference>
<dbReference type="PANTHER" id="PTHR23504">
    <property type="entry name" value="MAJOR FACILITATOR SUPERFAMILY DOMAIN-CONTAINING PROTEIN 10"/>
    <property type="match status" value="1"/>
</dbReference>
<organism evidence="8 9">
    <name type="scientific">Bacillus solimangrovi</name>
    <dbReference type="NCBI Taxonomy" id="1305675"/>
    <lineage>
        <taxon>Bacteria</taxon>
        <taxon>Bacillati</taxon>
        <taxon>Bacillota</taxon>
        <taxon>Bacilli</taxon>
        <taxon>Bacillales</taxon>
        <taxon>Bacillaceae</taxon>
        <taxon>Bacillus</taxon>
    </lineage>
</organism>
<dbReference type="EMBL" id="MJEH01000020">
    <property type="protein sequence ID" value="OEH92928.1"/>
    <property type="molecule type" value="Genomic_DNA"/>
</dbReference>
<feature type="transmembrane region" description="Helical" evidence="6">
    <location>
        <begin position="369"/>
        <end position="389"/>
    </location>
</feature>
<keyword evidence="3 6" id="KW-0812">Transmembrane</keyword>
<dbReference type="PANTHER" id="PTHR23504:SF115">
    <property type="entry name" value="MULTIDRUG RESISTANCE PROTEIN 2"/>
    <property type="match status" value="1"/>
</dbReference>
<feature type="transmembrane region" description="Helical" evidence="6">
    <location>
        <begin position="216"/>
        <end position="240"/>
    </location>
</feature>
<feature type="transmembrane region" description="Helical" evidence="6">
    <location>
        <begin position="131"/>
        <end position="153"/>
    </location>
</feature>
<reference evidence="8 9" key="1">
    <citation type="submission" date="2016-08" db="EMBL/GenBank/DDBJ databases">
        <title>Genome of Bacillus solimangrovi GH2-4.</title>
        <authorList>
            <person name="Lim S."/>
            <person name="Kim B.-C."/>
        </authorList>
    </citation>
    <scope>NUCLEOTIDE SEQUENCE [LARGE SCALE GENOMIC DNA]</scope>
    <source>
        <strain evidence="8 9">GH2-4</strain>
    </source>
</reference>
<evidence type="ECO:0000256" key="2">
    <source>
        <dbReference type="ARBA" id="ARBA00022448"/>
    </source>
</evidence>
<gene>
    <name evidence="8" type="ORF">BFG57_14230</name>
</gene>
<feature type="transmembrane region" description="Helical" evidence="6">
    <location>
        <begin position="159"/>
        <end position="182"/>
    </location>
</feature>
<dbReference type="InterPro" id="IPR011701">
    <property type="entry name" value="MFS"/>
</dbReference>
<keyword evidence="2" id="KW-0813">Transport</keyword>
<evidence type="ECO:0000313" key="9">
    <source>
        <dbReference type="Proteomes" id="UP000095209"/>
    </source>
</evidence>
<dbReference type="CDD" id="cd17325">
    <property type="entry name" value="MFS_MdtG_SLC18_like"/>
    <property type="match status" value="1"/>
</dbReference>
<dbReference type="GO" id="GO:0005886">
    <property type="term" value="C:plasma membrane"/>
    <property type="evidence" value="ECO:0007669"/>
    <property type="project" value="UniProtKB-SubCell"/>
</dbReference>
<accession>A0A1E5LFR6</accession>
<feature type="transmembrane region" description="Helical" evidence="6">
    <location>
        <begin position="98"/>
        <end position="119"/>
    </location>
</feature>
<dbReference type="Gene3D" id="1.20.1250.20">
    <property type="entry name" value="MFS general substrate transporter like domains"/>
    <property type="match status" value="1"/>
</dbReference>
<keyword evidence="4 6" id="KW-1133">Transmembrane helix</keyword>
<dbReference type="PROSITE" id="PS50850">
    <property type="entry name" value="MFS"/>
    <property type="match status" value="1"/>
</dbReference>
<dbReference type="InterPro" id="IPR020846">
    <property type="entry name" value="MFS_dom"/>
</dbReference>
<evidence type="ECO:0000256" key="4">
    <source>
        <dbReference type="ARBA" id="ARBA00022989"/>
    </source>
</evidence>
<keyword evidence="9" id="KW-1185">Reference proteome</keyword>
<dbReference type="STRING" id="1305675.BFG57_14230"/>
<dbReference type="Proteomes" id="UP000095209">
    <property type="component" value="Unassembled WGS sequence"/>
</dbReference>
<comment type="caution">
    <text evidence="8">The sequence shown here is derived from an EMBL/GenBank/DDBJ whole genome shotgun (WGS) entry which is preliminary data.</text>
</comment>
<evidence type="ECO:0000256" key="6">
    <source>
        <dbReference type="SAM" id="Phobius"/>
    </source>
</evidence>
<feature type="transmembrane region" description="Helical" evidence="6">
    <location>
        <begin position="288"/>
        <end position="316"/>
    </location>
</feature>
<feature type="transmembrane region" description="Helical" evidence="6">
    <location>
        <begin position="39"/>
        <end position="61"/>
    </location>
</feature>
<dbReference type="GO" id="GO:0022857">
    <property type="term" value="F:transmembrane transporter activity"/>
    <property type="evidence" value="ECO:0007669"/>
    <property type="project" value="InterPro"/>
</dbReference>
<dbReference type="PRINTS" id="PR01035">
    <property type="entry name" value="TCRTETA"/>
</dbReference>
<keyword evidence="5 6" id="KW-0472">Membrane</keyword>
<dbReference type="InterPro" id="IPR036259">
    <property type="entry name" value="MFS_trans_sf"/>
</dbReference>
<evidence type="ECO:0000256" key="5">
    <source>
        <dbReference type="ARBA" id="ARBA00023136"/>
    </source>
</evidence>
<protein>
    <submittedName>
        <fullName evidence="8">Multidrug transporter</fullName>
    </submittedName>
</protein>
<name>A0A1E5LFR6_9BACI</name>
<dbReference type="OrthoDB" id="9793283at2"/>
<dbReference type="InterPro" id="IPR001958">
    <property type="entry name" value="Tet-R_TetA/multi-R_MdtG-like"/>
</dbReference>
<feature type="transmembrane region" description="Helical" evidence="6">
    <location>
        <begin position="252"/>
        <end position="276"/>
    </location>
</feature>
<feature type="transmembrane region" description="Helical" evidence="6">
    <location>
        <begin position="73"/>
        <end position="92"/>
    </location>
</feature>
<comment type="subcellular location">
    <subcellularLocation>
        <location evidence="1">Cell membrane</location>
        <topology evidence="1">Multi-pass membrane protein</topology>
    </subcellularLocation>
</comment>
<proteinExistence type="predicted"/>
<sequence>MKHMKGPLTLLMLNLFIIMVGIGLVIPILPFYVEEYGANARTLGMLIAVFSFMQFLFAPVWGRVSDKVGRKPLITLGLFGFAIAEFIFAFATDLWMLFASRILAGTFGSALMPTAMAYVSDITTPEKRGQGMGMMGAAMGLGIVVGPGIGGWLADEISLSAPFLLAGIVAVIAGTVSVFALPESYTKEMRKRDALENTEEQTNQFIQMYHALKSPVGFLLVLVFIMSFGLANFQSIFGYYTKDRYHYNPSEVGTIILITGLIGTIIQGGVVGRLISKFGEERVVTGSLLLSAFGFVIMTLAFNFITVLITTATFFIGNSILRPSLNSFISKLAGRRQGMVMGLNNSFLSLGNVAGPLVAGTLYEINLHIPYLLGACVMLFGLVATKIWIVRKEKQTNVQPQ</sequence>
<dbReference type="Pfam" id="PF07690">
    <property type="entry name" value="MFS_1"/>
    <property type="match status" value="1"/>
</dbReference>
<evidence type="ECO:0000256" key="1">
    <source>
        <dbReference type="ARBA" id="ARBA00004651"/>
    </source>
</evidence>
<dbReference type="AlphaFoldDB" id="A0A1E5LFR6"/>
<dbReference type="RefSeq" id="WP_069717010.1">
    <property type="nucleotide sequence ID" value="NZ_MJEH01000020.1"/>
</dbReference>